<name>A0A3S9A009_9BACL</name>
<dbReference type="KEGG" id="palb:EJC50_04310"/>
<dbReference type="OrthoDB" id="269774at2"/>
<organism evidence="1 2">
    <name type="scientific">Paenibacillus albus</name>
    <dbReference type="NCBI Taxonomy" id="2495582"/>
    <lineage>
        <taxon>Bacteria</taxon>
        <taxon>Bacillati</taxon>
        <taxon>Bacillota</taxon>
        <taxon>Bacilli</taxon>
        <taxon>Bacillales</taxon>
        <taxon>Paenibacillaceae</taxon>
        <taxon>Paenibacillus</taxon>
    </lineage>
</organism>
<gene>
    <name evidence="1" type="ORF">EJC50_04310</name>
</gene>
<keyword evidence="2" id="KW-1185">Reference proteome</keyword>
<dbReference type="AlphaFoldDB" id="A0A3S9A009"/>
<accession>A0A3S9A009</accession>
<dbReference type="Proteomes" id="UP000272528">
    <property type="component" value="Chromosome"/>
</dbReference>
<evidence type="ECO:0000313" key="2">
    <source>
        <dbReference type="Proteomes" id="UP000272528"/>
    </source>
</evidence>
<evidence type="ECO:0000313" key="1">
    <source>
        <dbReference type="EMBL" id="AZN38974.1"/>
    </source>
</evidence>
<proteinExistence type="predicted"/>
<dbReference type="RefSeq" id="WP_126012799.1">
    <property type="nucleotide sequence ID" value="NZ_CP034437.1"/>
</dbReference>
<reference evidence="2" key="1">
    <citation type="submission" date="2018-12" db="EMBL/GenBank/DDBJ databases">
        <title>Genome sequence of Peanibacillus sp.</title>
        <authorList>
            <person name="Subramani G."/>
            <person name="Srinivasan S."/>
            <person name="Kim M.K."/>
        </authorList>
    </citation>
    <scope>NUCLEOTIDE SEQUENCE [LARGE SCALE GENOMIC DNA]</scope>
    <source>
        <strain evidence="2">18JY67-1</strain>
    </source>
</reference>
<protein>
    <submittedName>
        <fullName evidence="1">Uncharacterized protein</fullName>
    </submittedName>
</protein>
<dbReference type="EMBL" id="CP034437">
    <property type="protein sequence ID" value="AZN38974.1"/>
    <property type="molecule type" value="Genomic_DNA"/>
</dbReference>
<sequence>MTVKEQTIFNSRGNIIKTTDKEIHIIGRMDEPLILIFENVLSHEECDVGSHPVDEKAESSIYLIGYCDNPDGTREN</sequence>